<accession>A0AA96LWY2</accession>
<dbReference type="KEGG" id="proo:MJB10_08825"/>
<dbReference type="RefSeq" id="WP_314803625.1">
    <property type="nucleotide sequence ID" value="NZ_CP130319.1"/>
</dbReference>
<dbReference type="EMBL" id="CP130319">
    <property type="protein sequence ID" value="WNR46180.1"/>
    <property type="molecule type" value="Genomic_DNA"/>
</dbReference>
<dbReference type="AlphaFoldDB" id="A0AA96LWY2"/>
<name>A0AA96LWY2_9BACL</name>
<evidence type="ECO:0000313" key="2">
    <source>
        <dbReference type="Proteomes" id="UP001304650"/>
    </source>
</evidence>
<evidence type="ECO:0000313" key="1">
    <source>
        <dbReference type="EMBL" id="WNR46180.1"/>
    </source>
</evidence>
<reference evidence="1" key="1">
    <citation type="submission" date="2022-02" db="EMBL/GenBank/DDBJ databases">
        <title>Paenibacillus sp. MBLB1832 Whole Genome Shotgun Sequencing.</title>
        <authorList>
            <person name="Hwang C.Y."/>
            <person name="Cho E.-S."/>
            <person name="Seo M.-J."/>
        </authorList>
    </citation>
    <scope>NUCLEOTIDE SEQUENCE</scope>
    <source>
        <strain evidence="1">MBLB1832</strain>
    </source>
</reference>
<keyword evidence="2" id="KW-1185">Reference proteome</keyword>
<dbReference type="Proteomes" id="UP001304650">
    <property type="component" value="Chromosome"/>
</dbReference>
<sequence>MGVLFDSLKIASLNKVDRWVDFKKLLDESYTKRENQGFSLDNSGNSNTSNAS</sequence>
<gene>
    <name evidence="1" type="ORF">MJB10_08825</name>
</gene>
<protein>
    <submittedName>
        <fullName evidence="1">Uncharacterized protein</fullName>
    </submittedName>
</protein>
<proteinExistence type="predicted"/>
<organism evidence="1 2">
    <name type="scientific">Paenibacillus roseopurpureus</name>
    <dbReference type="NCBI Taxonomy" id="2918901"/>
    <lineage>
        <taxon>Bacteria</taxon>
        <taxon>Bacillati</taxon>
        <taxon>Bacillota</taxon>
        <taxon>Bacilli</taxon>
        <taxon>Bacillales</taxon>
        <taxon>Paenibacillaceae</taxon>
        <taxon>Paenibacillus</taxon>
    </lineage>
</organism>